<dbReference type="Pfam" id="PF12215">
    <property type="entry name" value="Glyco_hydr_116N"/>
    <property type="match status" value="1"/>
</dbReference>
<organism evidence="3 4">
    <name type="scientific">Fodinicola feengrottensis</name>
    <dbReference type="NCBI Taxonomy" id="435914"/>
    <lineage>
        <taxon>Bacteria</taxon>
        <taxon>Bacillati</taxon>
        <taxon>Actinomycetota</taxon>
        <taxon>Actinomycetes</taxon>
        <taxon>Mycobacteriales</taxon>
        <taxon>Fodinicola</taxon>
    </lineage>
</organism>
<dbReference type="PANTHER" id="PTHR12654:SF0">
    <property type="entry name" value="NON-LYSOSOMAL GLUCOSYLCERAMIDASE"/>
    <property type="match status" value="1"/>
</dbReference>
<dbReference type="Gene3D" id="1.50.10.10">
    <property type="match status" value="1"/>
</dbReference>
<comment type="caution">
    <text evidence="3">The sequence shown here is derived from an EMBL/GenBank/DDBJ whole genome shotgun (WGS) entry which is preliminary data.</text>
</comment>
<evidence type="ECO:0000259" key="2">
    <source>
        <dbReference type="Pfam" id="PF12215"/>
    </source>
</evidence>
<dbReference type="InterPro" id="IPR006775">
    <property type="entry name" value="GH116_catalytic"/>
</dbReference>
<dbReference type="InterPro" id="IPR012341">
    <property type="entry name" value="6hp_glycosidase-like_sf"/>
</dbReference>
<dbReference type="SUPFAM" id="SSF48208">
    <property type="entry name" value="Six-hairpin glycosidases"/>
    <property type="match status" value="1"/>
</dbReference>
<dbReference type="PROSITE" id="PS51318">
    <property type="entry name" value="TAT"/>
    <property type="match status" value="1"/>
</dbReference>
<dbReference type="EMBL" id="BAAANY010000020">
    <property type="protein sequence ID" value="GAA1695993.1"/>
    <property type="molecule type" value="Genomic_DNA"/>
</dbReference>
<dbReference type="InterPro" id="IPR052566">
    <property type="entry name" value="Non-lysos_glucosylceramidase"/>
</dbReference>
<name>A0ABN2HZ64_9ACTN</name>
<evidence type="ECO:0000259" key="1">
    <source>
        <dbReference type="Pfam" id="PF04685"/>
    </source>
</evidence>
<dbReference type="InterPro" id="IPR006311">
    <property type="entry name" value="TAT_signal"/>
</dbReference>
<evidence type="ECO:0000313" key="3">
    <source>
        <dbReference type="EMBL" id="GAA1695993.1"/>
    </source>
</evidence>
<gene>
    <name evidence="3" type="ORF">GCM10009765_51540</name>
</gene>
<proteinExistence type="predicted"/>
<dbReference type="PANTHER" id="PTHR12654">
    <property type="entry name" value="BILE ACID BETA-GLUCOSIDASE-RELATED"/>
    <property type="match status" value="1"/>
</dbReference>
<dbReference type="Pfam" id="PF04685">
    <property type="entry name" value="DUF608"/>
    <property type="match status" value="1"/>
</dbReference>
<reference evidence="3 4" key="1">
    <citation type="journal article" date="2019" name="Int. J. Syst. Evol. Microbiol.">
        <title>The Global Catalogue of Microorganisms (GCM) 10K type strain sequencing project: providing services to taxonomists for standard genome sequencing and annotation.</title>
        <authorList>
            <consortium name="The Broad Institute Genomics Platform"/>
            <consortium name="The Broad Institute Genome Sequencing Center for Infectious Disease"/>
            <person name="Wu L."/>
            <person name="Ma J."/>
        </authorList>
    </citation>
    <scope>NUCLEOTIDE SEQUENCE [LARGE SCALE GENOMIC DNA]</scope>
    <source>
        <strain evidence="3 4">JCM 14718</strain>
    </source>
</reference>
<dbReference type="InterPro" id="IPR008928">
    <property type="entry name" value="6-hairpin_glycosidase_sf"/>
</dbReference>
<keyword evidence="4" id="KW-1185">Reference proteome</keyword>
<evidence type="ECO:0000313" key="4">
    <source>
        <dbReference type="Proteomes" id="UP001500618"/>
    </source>
</evidence>
<feature type="domain" description="Glycosyl-hydrolase family 116 N-terminal" evidence="2">
    <location>
        <begin position="95"/>
        <end position="252"/>
    </location>
</feature>
<sequence>MDPTQPNDPYCCDGPKGARLPIGAVSRRAFLTSSLSAAAFGILASRADVAAAFSARPDQIERIGAPAELDAVTAKALTDRGVPTSWSGAALAHIGMPVGGITTGQLYLGGDGRLWWWDIDNGPTLVAPGANDCGGPHYVAPASYLDRTTYAPRFRQGFVIRTVSAGQTVTRALDSTGFDPAGITFTGRYPLAHVDYPAGGLPVSVSLEAFSPYVPTNVDDSELPATVMAYTVKNTSTQPVTVTLAGWSEAPVCLASRNTQPVQLHGRGFTVSGGAGVEFSATDPGDFVFEDFETARYVGWTATGTAFGAGPVTVGSTPAYLRRFGDFQQIGTHFVTSHNFIAAGGDLATADSYTGTLTSAAFTISHNYVRARVGGGNWPAEECLNVVVNGTVVGSVTGSTPGTGNGTEQMVDQWIDVSAHKGQSATIQIVDSRQGAWAHINVDQIVFTDHAPDILFEDFEAGTYAGWTVTGTAFGAGPVAASSVPDGMKRFGDLNANGTNIVTSYNYRANSGDPDSYTGTLTSQPFTISRDFVRARVGGGNWPGQECVNVLVNGTVIGSVTGAGAGVGDGTEPLIEQYIDVSAHKGQTATIQIVDSRQGAWAHINVDYLGFTDTRADIVVDDFESSTYAGWTVTGNAFGAGPVAVASVPDGMKRFGDLNAHGANWVTSYNYRSNSGDFDSYTGMLSRTFTVSRQYLSLRVGGGNKPGTACVNVLINGTVIGSVTGEDTELLKPRVISLAGYQGQTATLQIVDNAQGGWAHINVDYIVQTDQPPTQVFSRIPDQGTFAITALAAGADAHPALSRSATVDDIFDSPDGTADTAPGQAGPVGAVRVPVTLAPGASATVRFAVTWRFPVPRRDLFALLADADTLTHHYAGRFGSAQAIAGYLGTDLARLEATTRSWVDAVYDSSTLPYWFLQRTMSPASTAATSTCYHFGSGRFYAFEGVYSCDGTCEHVWSYAQSIARLFPSLERDTRERVDLGVGFHPDTGAMGFRAEYDMTTAADGDCGTMLRIYREHQMAPDASFLQRNWPTIKVAMNYLIGQDGNNNGILEGKQHTTLDDDWYGVIPWISGLYIAALRAVAAMATEMGDTAYANQCTTLATAGSNYLNTNMWNAQYGYYIQKPDTSHGQTHSSNWGSYIDQMFGQMYASQLDLPRVFPADKAQTALANLFRYNFIADPVGYLSTSPAGSGARTYAAKNEPGMIMSVWPHGVSPDAGGGWIGWYFNEVWTGQEYQAAAHMMAEGLVSQALSVVNAVHARYDAVKRNPYNEIECGDHYSRAMASHAVFLAASGYAYHGPRGHLGFAPKITPEAFQTAFTAAQGWGSYRQLRDATSQTCQVQVRYGQVTLSSLAFETATAATTVAVTLAGQPVAVAQKTVTGTRVDITLASQVTVAAGQQLEVVLS</sequence>
<dbReference type="InterPro" id="IPR024462">
    <property type="entry name" value="GH116_N"/>
</dbReference>
<feature type="domain" description="Glycosyl-hydrolase family 116 catalytic region" evidence="1">
    <location>
        <begin position="998"/>
        <end position="1282"/>
    </location>
</feature>
<protein>
    <submittedName>
        <fullName evidence="3">Uncharacterized protein</fullName>
    </submittedName>
</protein>
<dbReference type="Proteomes" id="UP001500618">
    <property type="component" value="Unassembled WGS sequence"/>
</dbReference>
<dbReference type="RefSeq" id="WP_344313049.1">
    <property type="nucleotide sequence ID" value="NZ_BAAANY010000020.1"/>
</dbReference>
<accession>A0ABN2HZ64</accession>